<dbReference type="InterPro" id="IPR055344">
    <property type="entry name" value="SecD_SecF_C_bact"/>
</dbReference>
<feature type="transmembrane region" description="Helical" evidence="9">
    <location>
        <begin position="17"/>
        <end position="35"/>
    </location>
</feature>
<protein>
    <recommendedName>
        <fullName evidence="9">Protein-export membrane protein SecF</fullName>
    </recommendedName>
</protein>
<comment type="caution">
    <text evidence="11">The sequence shown here is derived from an EMBL/GenBank/DDBJ whole genome shotgun (WGS) entry which is preliminary data.</text>
</comment>
<dbReference type="InterPro" id="IPR022645">
    <property type="entry name" value="SecD/SecF_bac"/>
</dbReference>
<keyword evidence="2 9" id="KW-0813">Transport</keyword>
<dbReference type="Pfam" id="PF07549">
    <property type="entry name" value="Sec_GG"/>
    <property type="match status" value="1"/>
</dbReference>
<comment type="similarity">
    <text evidence="9">Belongs to the SecD/SecF family. SecF subfamily.</text>
</comment>
<organism evidence="11">
    <name type="scientific">candidate division WOR-3 bacterium</name>
    <dbReference type="NCBI Taxonomy" id="2052148"/>
    <lineage>
        <taxon>Bacteria</taxon>
        <taxon>Bacteria division WOR-3</taxon>
    </lineage>
</organism>
<dbReference type="EMBL" id="DTGZ01000125">
    <property type="protein sequence ID" value="HGV97957.1"/>
    <property type="molecule type" value="Genomic_DNA"/>
</dbReference>
<evidence type="ECO:0000259" key="10">
    <source>
        <dbReference type="Pfam" id="PF02355"/>
    </source>
</evidence>
<evidence type="ECO:0000256" key="8">
    <source>
        <dbReference type="ARBA" id="ARBA00023136"/>
    </source>
</evidence>
<dbReference type="GO" id="GO:0065002">
    <property type="term" value="P:intracellular protein transmembrane transport"/>
    <property type="evidence" value="ECO:0007669"/>
    <property type="project" value="UniProtKB-UniRule"/>
</dbReference>
<dbReference type="SUPFAM" id="SSF82866">
    <property type="entry name" value="Multidrug efflux transporter AcrB transmembrane domain"/>
    <property type="match status" value="1"/>
</dbReference>
<dbReference type="AlphaFoldDB" id="A0A7C4XL96"/>
<dbReference type="InterPro" id="IPR022646">
    <property type="entry name" value="SecD/SecF_CS"/>
</dbReference>
<keyword evidence="8 9" id="KW-0472">Membrane</keyword>
<name>A0A7C4XL96_UNCW3</name>
<keyword evidence="4 9" id="KW-0812">Transmembrane</keyword>
<dbReference type="HAMAP" id="MF_01464_B">
    <property type="entry name" value="SecF_B"/>
    <property type="match status" value="1"/>
</dbReference>
<keyword evidence="3 9" id="KW-1003">Cell membrane</keyword>
<evidence type="ECO:0000256" key="5">
    <source>
        <dbReference type="ARBA" id="ARBA00022927"/>
    </source>
</evidence>
<reference evidence="11" key="1">
    <citation type="journal article" date="2020" name="mSystems">
        <title>Genome- and Community-Level Interaction Insights into Carbon Utilization and Element Cycling Functions of Hydrothermarchaeota in Hydrothermal Sediment.</title>
        <authorList>
            <person name="Zhou Z."/>
            <person name="Liu Y."/>
            <person name="Xu W."/>
            <person name="Pan J."/>
            <person name="Luo Z.H."/>
            <person name="Li M."/>
        </authorList>
    </citation>
    <scope>NUCLEOTIDE SEQUENCE [LARGE SCALE GENOMIC DNA]</scope>
    <source>
        <strain evidence="11">SpSt-774</strain>
    </source>
</reference>
<keyword evidence="7 9" id="KW-0811">Translocation</keyword>
<dbReference type="Pfam" id="PF02355">
    <property type="entry name" value="SecD_SecF_C"/>
    <property type="match status" value="1"/>
</dbReference>
<evidence type="ECO:0000313" key="11">
    <source>
        <dbReference type="EMBL" id="HGV97957.1"/>
    </source>
</evidence>
<dbReference type="NCBIfam" id="TIGR00916">
    <property type="entry name" value="2A0604s01"/>
    <property type="match status" value="1"/>
</dbReference>
<comment type="subcellular location">
    <subcellularLocation>
        <location evidence="1 9">Cell membrane</location>
        <topology evidence="1 9">Multi-pass membrane protein</topology>
    </subcellularLocation>
</comment>
<evidence type="ECO:0000256" key="3">
    <source>
        <dbReference type="ARBA" id="ARBA00022475"/>
    </source>
</evidence>
<dbReference type="GO" id="GO:0043952">
    <property type="term" value="P:protein transport by the Sec complex"/>
    <property type="evidence" value="ECO:0007669"/>
    <property type="project" value="UniProtKB-UniRule"/>
</dbReference>
<dbReference type="InterPro" id="IPR005665">
    <property type="entry name" value="SecF_bac"/>
</dbReference>
<accession>A0A7C4XL96</accession>
<feature type="transmembrane region" description="Helical" evidence="9">
    <location>
        <begin position="160"/>
        <end position="179"/>
    </location>
</feature>
<sequence length="299" mass="33601">MELIKNPNLPFMSWRRYGYIFSGGLVIIALLLLFLKGPKLGVDFVGGALVWVRFEKPLEVSEIRSSLAKIGQEQASIQRLSGTNEFVIRSVTKIDPDSFATSVIRQLQQDFVDNPLELRSRETVEPKISQELTRKTIIGVLVALFLMGLYIWFRFDYRFGLASVIALFHDILIVIGALILTGREFTIVVVGALLTIVGYSINDTIVISDRVRENRKKMRGVPFIELINTSINETFSRTILTGTFVIVTLFCLFFIGGPVIADFAFALIVGLIFGTYSSTFVVCALVTDWELKFPRKKGK</sequence>
<gene>
    <name evidence="9 11" type="primary">secF</name>
    <name evidence="11" type="ORF">ENV60_06645</name>
</gene>
<keyword evidence="6 9" id="KW-1133">Transmembrane helix</keyword>
<feature type="domain" description="Protein export membrane protein SecD/SecF C-terminal" evidence="10">
    <location>
        <begin position="115"/>
        <end position="290"/>
    </location>
</feature>
<feature type="transmembrane region" description="Helical" evidence="9">
    <location>
        <begin position="263"/>
        <end position="287"/>
    </location>
</feature>
<evidence type="ECO:0000256" key="1">
    <source>
        <dbReference type="ARBA" id="ARBA00004651"/>
    </source>
</evidence>
<dbReference type="InterPro" id="IPR048634">
    <property type="entry name" value="SecD_SecF_C"/>
</dbReference>
<proteinExistence type="inferred from homology"/>
<evidence type="ECO:0000256" key="2">
    <source>
        <dbReference type="ARBA" id="ARBA00022448"/>
    </source>
</evidence>
<dbReference type="Gene3D" id="1.20.1640.10">
    <property type="entry name" value="Multidrug efflux transporter AcrB transmembrane domain"/>
    <property type="match status" value="1"/>
</dbReference>
<feature type="transmembrane region" description="Helical" evidence="9">
    <location>
        <begin position="239"/>
        <end position="257"/>
    </location>
</feature>
<dbReference type="GO" id="GO:0006605">
    <property type="term" value="P:protein targeting"/>
    <property type="evidence" value="ECO:0007669"/>
    <property type="project" value="UniProtKB-UniRule"/>
</dbReference>
<feature type="transmembrane region" description="Helical" evidence="9">
    <location>
        <begin position="185"/>
        <end position="208"/>
    </location>
</feature>
<dbReference type="GO" id="GO:0015450">
    <property type="term" value="F:protein-transporting ATPase activity"/>
    <property type="evidence" value="ECO:0007669"/>
    <property type="project" value="InterPro"/>
</dbReference>
<dbReference type="GO" id="GO:0005886">
    <property type="term" value="C:plasma membrane"/>
    <property type="evidence" value="ECO:0007669"/>
    <property type="project" value="UniProtKB-SubCell"/>
</dbReference>
<evidence type="ECO:0000256" key="4">
    <source>
        <dbReference type="ARBA" id="ARBA00022692"/>
    </source>
</evidence>
<dbReference type="PANTHER" id="PTHR30081:SF8">
    <property type="entry name" value="PROTEIN TRANSLOCASE SUBUNIT SECF"/>
    <property type="match status" value="1"/>
</dbReference>
<evidence type="ECO:0000256" key="6">
    <source>
        <dbReference type="ARBA" id="ARBA00022989"/>
    </source>
</evidence>
<comment type="subunit">
    <text evidence="9">Forms a complex with SecD. Part of the essential Sec protein translocation apparatus which comprises SecA, SecYEG and auxiliary proteins SecDF. Other proteins may also be involved.</text>
</comment>
<evidence type="ECO:0000256" key="9">
    <source>
        <dbReference type="HAMAP-Rule" id="MF_01464"/>
    </source>
</evidence>
<dbReference type="NCBIfam" id="TIGR00966">
    <property type="entry name" value="transloc_SecF"/>
    <property type="match status" value="1"/>
</dbReference>
<dbReference type="PRINTS" id="PR01755">
    <property type="entry name" value="SECFTRNLCASE"/>
</dbReference>
<comment type="function">
    <text evidence="9">Part of the Sec protein translocase complex. Interacts with the SecYEG preprotein conducting channel. SecDF uses the proton motive force (PMF) to complete protein translocation after the ATP-dependent function of SecA.</text>
</comment>
<keyword evidence="5 9" id="KW-0653">Protein transport</keyword>
<evidence type="ECO:0000256" key="7">
    <source>
        <dbReference type="ARBA" id="ARBA00023010"/>
    </source>
</evidence>
<feature type="transmembrane region" description="Helical" evidence="9">
    <location>
        <begin position="136"/>
        <end position="153"/>
    </location>
</feature>
<dbReference type="InterPro" id="IPR022813">
    <property type="entry name" value="SecD/SecF_arch_bac"/>
</dbReference>
<dbReference type="PANTHER" id="PTHR30081">
    <property type="entry name" value="PROTEIN-EXPORT MEMBRANE PROTEIN SEC"/>
    <property type="match status" value="1"/>
</dbReference>